<dbReference type="SUPFAM" id="SSF81383">
    <property type="entry name" value="F-box domain"/>
    <property type="match status" value="1"/>
</dbReference>
<evidence type="ECO:0000313" key="2">
    <source>
        <dbReference type="Proteomes" id="UP000015241"/>
    </source>
</evidence>
<proteinExistence type="predicted"/>
<protein>
    <recommendedName>
        <fullName evidence="3">F-box domain-containing protein</fullName>
    </recommendedName>
</protein>
<reference evidence="1 2" key="1">
    <citation type="journal article" date="2012" name="Science">
        <title>The Paleozoic origin of enzymatic lignin decomposition reconstructed from 31 fungal genomes.</title>
        <authorList>
            <person name="Floudas D."/>
            <person name="Binder M."/>
            <person name="Riley R."/>
            <person name="Barry K."/>
            <person name="Blanchette R.A."/>
            <person name="Henrissat B."/>
            <person name="Martinez A.T."/>
            <person name="Otillar R."/>
            <person name="Spatafora J.W."/>
            <person name="Yadav J.S."/>
            <person name="Aerts A."/>
            <person name="Benoit I."/>
            <person name="Boyd A."/>
            <person name="Carlson A."/>
            <person name="Copeland A."/>
            <person name="Coutinho P.M."/>
            <person name="de Vries R.P."/>
            <person name="Ferreira P."/>
            <person name="Findley K."/>
            <person name="Foster B."/>
            <person name="Gaskell J."/>
            <person name="Glotzer D."/>
            <person name="Gorecki P."/>
            <person name="Heitman J."/>
            <person name="Hesse C."/>
            <person name="Hori C."/>
            <person name="Igarashi K."/>
            <person name="Jurgens J.A."/>
            <person name="Kallen N."/>
            <person name="Kersten P."/>
            <person name="Kohler A."/>
            <person name="Kuees U."/>
            <person name="Kumar T.K.A."/>
            <person name="Kuo A."/>
            <person name="LaButti K."/>
            <person name="Larrondo L.F."/>
            <person name="Lindquist E."/>
            <person name="Ling A."/>
            <person name="Lombard V."/>
            <person name="Lucas S."/>
            <person name="Lundell T."/>
            <person name="Martin R."/>
            <person name="McLaughlin D.J."/>
            <person name="Morgenstern I."/>
            <person name="Morin E."/>
            <person name="Murat C."/>
            <person name="Nagy L.G."/>
            <person name="Nolan M."/>
            <person name="Ohm R.A."/>
            <person name="Patyshakuliyeva A."/>
            <person name="Rokas A."/>
            <person name="Ruiz-Duenas F.J."/>
            <person name="Sabat G."/>
            <person name="Salamov A."/>
            <person name="Samejima M."/>
            <person name="Schmutz J."/>
            <person name="Slot J.C."/>
            <person name="St John F."/>
            <person name="Stenlid J."/>
            <person name="Sun H."/>
            <person name="Sun S."/>
            <person name="Syed K."/>
            <person name="Tsang A."/>
            <person name="Wiebenga A."/>
            <person name="Young D."/>
            <person name="Pisabarro A."/>
            <person name="Eastwood D.C."/>
            <person name="Martin F."/>
            <person name="Cullen D."/>
            <person name="Grigoriev I.V."/>
            <person name="Hibbett D.S."/>
        </authorList>
    </citation>
    <scope>NUCLEOTIDE SEQUENCE</scope>
    <source>
        <strain evidence="2">FP-58527</strain>
    </source>
</reference>
<name>S8FGG9_FOMSC</name>
<dbReference type="Proteomes" id="UP000015241">
    <property type="component" value="Unassembled WGS sequence"/>
</dbReference>
<keyword evidence="2" id="KW-1185">Reference proteome</keyword>
<accession>S8FGG9</accession>
<organism evidence="1 2">
    <name type="scientific">Fomitopsis schrenkii</name>
    <name type="common">Brown rot fungus</name>
    <dbReference type="NCBI Taxonomy" id="2126942"/>
    <lineage>
        <taxon>Eukaryota</taxon>
        <taxon>Fungi</taxon>
        <taxon>Dikarya</taxon>
        <taxon>Basidiomycota</taxon>
        <taxon>Agaricomycotina</taxon>
        <taxon>Agaricomycetes</taxon>
        <taxon>Polyporales</taxon>
        <taxon>Fomitopsis</taxon>
    </lineage>
</organism>
<dbReference type="HOGENOM" id="CLU_694521_0_0_1"/>
<evidence type="ECO:0008006" key="3">
    <source>
        <dbReference type="Google" id="ProtNLM"/>
    </source>
</evidence>
<gene>
    <name evidence="1" type="ORF">FOMPIDRAFT_84382</name>
</gene>
<sequence>MPQFELNSASLRVLVVAPPRLFTFSLLPLPRRHIQNNTAALPIMGSDVDSTVPESFTSQGSDHKDASRRAFEEVNGIQKLPQELWDIAVAYLSDHEKSLKFCGLTCKALRQSSRKLFWRRLHLLESARVESLLSDHPDVAAFVQKLSVSLPLAKLPLLLEFKNLKSLTWSQEHKWDADEDEEDNSNIPGNIPPFPRDLSFPGVTDLTVVWYNNLQNVLFLHLVACFPSVSSLRVDGGMNGIDERDVGLQKKELQLQNIPLSLPFLEGLEFKCTSLAPALPRILHATGDSLKRIELMFLKDFGEATAELLDLSAVTRLTRLEVYLGFSPLYEDWGDSLAALLSHINNSHRSLTHIFLHVPSLLPDRETGLQRTWNAPGERLGQELSRVMDEVPDVVVIFHQRRTMSHWAAKHAHGTLGQSLQNDFPHLATFPKRLRFAWDIKVWEWEDGPSRMHNEALIQEWQI</sequence>
<dbReference type="EMBL" id="KE504175">
    <property type="protein sequence ID" value="EPS97509.1"/>
    <property type="molecule type" value="Genomic_DNA"/>
</dbReference>
<evidence type="ECO:0000313" key="1">
    <source>
        <dbReference type="EMBL" id="EPS97509.1"/>
    </source>
</evidence>
<dbReference type="OrthoDB" id="2801352at2759"/>
<dbReference type="InParanoid" id="S8FGG9"/>
<dbReference type="InterPro" id="IPR036047">
    <property type="entry name" value="F-box-like_dom_sf"/>
</dbReference>
<dbReference type="AlphaFoldDB" id="S8FGG9"/>